<dbReference type="InterPro" id="IPR058248">
    <property type="entry name" value="Lxx211020-like"/>
</dbReference>
<accession>A0ABV0GIJ3</accession>
<dbReference type="RefSeq" id="WP_347611997.1">
    <property type="nucleotide sequence ID" value="NZ_JBDPZC010000010.1"/>
</dbReference>
<dbReference type="Pfam" id="PF04314">
    <property type="entry name" value="PCuAC"/>
    <property type="match status" value="1"/>
</dbReference>
<dbReference type="InterPro" id="IPR036182">
    <property type="entry name" value="PCuAC_sf"/>
</dbReference>
<keyword evidence="1" id="KW-0732">Signal</keyword>
<gene>
    <name evidence="2" type="ORF">ABDJ40_19115</name>
</gene>
<dbReference type="Gene3D" id="2.60.40.1890">
    <property type="entry name" value="PCu(A)C copper chaperone"/>
    <property type="match status" value="1"/>
</dbReference>
<proteinExistence type="predicted"/>
<name>A0ABV0GIJ3_9BURK</name>
<feature type="chain" id="PRO_5046553320" evidence="1">
    <location>
        <begin position="31"/>
        <end position="177"/>
    </location>
</feature>
<reference evidence="2 3" key="1">
    <citation type="submission" date="2024-05" db="EMBL/GenBank/DDBJ databases">
        <title>Roseateles sp. 2.12 16S ribosomal RNA gene Genome sequencing and assembly.</title>
        <authorList>
            <person name="Woo H."/>
        </authorList>
    </citation>
    <scope>NUCLEOTIDE SEQUENCE [LARGE SCALE GENOMIC DNA]</scope>
    <source>
        <strain evidence="2 3">2.12</strain>
    </source>
</reference>
<dbReference type="SUPFAM" id="SSF110087">
    <property type="entry name" value="DR1885-like metal-binding protein"/>
    <property type="match status" value="1"/>
</dbReference>
<keyword evidence="3" id="KW-1185">Reference proteome</keyword>
<comment type="caution">
    <text evidence="2">The sequence shown here is derived from an EMBL/GenBank/DDBJ whole genome shotgun (WGS) entry which is preliminary data.</text>
</comment>
<dbReference type="PANTHER" id="PTHR36302:SF1">
    <property type="entry name" value="COPPER CHAPERONE PCU(A)C"/>
    <property type="match status" value="1"/>
</dbReference>
<protein>
    <submittedName>
        <fullName evidence="2">Copper chaperone PCu(A)C</fullName>
    </submittedName>
</protein>
<evidence type="ECO:0000313" key="3">
    <source>
        <dbReference type="Proteomes" id="UP001462640"/>
    </source>
</evidence>
<dbReference type="InterPro" id="IPR007410">
    <property type="entry name" value="LpqE-like"/>
</dbReference>
<evidence type="ECO:0000256" key="1">
    <source>
        <dbReference type="SAM" id="SignalP"/>
    </source>
</evidence>
<evidence type="ECO:0000313" key="2">
    <source>
        <dbReference type="EMBL" id="MEO3714883.1"/>
    </source>
</evidence>
<feature type="signal peptide" evidence="1">
    <location>
        <begin position="1"/>
        <end position="30"/>
    </location>
</feature>
<sequence length="177" mass="18548">MTSFPTSLRHAFARPLLGLALCSAALAAQAQVSVKDAWVRATVAQQKSTGAFMQLSSAKAVKLVSVSSPVAGVAEVHEMKMDGGVMKMRPVEALDLPAGQAVELKPGGFHLMLMELKGPVKDGDTVPLSLVFEGADKKRETMEIKASVRGMGMMQGGMGMGSGHKHGAASAPQEHKH</sequence>
<organism evidence="2 3">
    <name type="scientific">Roseateles flavus</name>
    <dbReference type="NCBI Taxonomy" id="3149041"/>
    <lineage>
        <taxon>Bacteria</taxon>
        <taxon>Pseudomonadati</taxon>
        <taxon>Pseudomonadota</taxon>
        <taxon>Betaproteobacteria</taxon>
        <taxon>Burkholderiales</taxon>
        <taxon>Sphaerotilaceae</taxon>
        <taxon>Roseateles</taxon>
    </lineage>
</organism>
<dbReference type="Proteomes" id="UP001462640">
    <property type="component" value="Unassembled WGS sequence"/>
</dbReference>
<dbReference type="PANTHER" id="PTHR36302">
    <property type="entry name" value="BLR7088 PROTEIN"/>
    <property type="match status" value="1"/>
</dbReference>
<dbReference type="EMBL" id="JBDPZC010000010">
    <property type="protein sequence ID" value="MEO3714883.1"/>
    <property type="molecule type" value="Genomic_DNA"/>
</dbReference>